<sequence>MAKLVDLTKQAQNSDTAAISIILERFEPKIKASLQQTPIQEQADLYQELRIKLIEMVREFDFNKTYNFTEFKQNNPNSNTKN</sequence>
<keyword evidence="3" id="KW-1185">Reference proteome</keyword>
<organism evidence="2 3">
    <name type="scientific">Virgibacillus kapii</name>
    <dbReference type="NCBI Taxonomy" id="1638645"/>
    <lineage>
        <taxon>Bacteria</taxon>
        <taxon>Bacillati</taxon>
        <taxon>Bacillota</taxon>
        <taxon>Bacilli</taxon>
        <taxon>Bacillales</taxon>
        <taxon>Bacillaceae</taxon>
        <taxon>Virgibacillus</taxon>
    </lineage>
</organism>
<dbReference type="RefSeq" id="WP_188941827.1">
    <property type="nucleotide sequence ID" value="NZ_BMPN01000001.1"/>
</dbReference>
<evidence type="ECO:0000313" key="2">
    <source>
        <dbReference type="EMBL" id="GGJ42226.1"/>
    </source>
</evidence>
<dbReference type="Pfam" id="PF12645">
    <property type="entry name" value="HTH_16"/>
    <property type="match status" value="1"/>
</dbReference>
<dbReference type="InterPro" id="IPR013325">
    <property type="entry name" value="RNA_pol_sigma_r2"/>
</dbReference>
<feature type="domain" description="Helix-turn-helix conjugative transposon-like" evidence="1">
    <location>
        <begin position="8"/>
        <end position="61"/>
    </location>
</feature>
<dbReference type="SUPFAM" id="SSF88946">
    <property type="entry name" value="Sigma2 domain of RNA polymerase sigma factors"/>
    <property type="match status" value="1"/>
</dbReference>
<dbReference type="EMBL" id="BMPN01000001">
    <property type="protein sequence ID" value="GGJ42226.1"/>
    <property type="molecule type" value="Genomic_DNA"/>
</dbReference>
<evidence type="ECO:0000313" key="3">
    <source>
        <dbReference type="Proteomes" id="UP000634435"/>
    </source>
</evidence>
<dbReference type="Proteomes" id="UP000634435">
    <property type="component" value="Unassembled WGS sequence"/>
</dbReference>
<reference evidence="3" key="1">
    <citation type="journal article" date="2019" name="Int. J. Syst. Evol. Microbiol.">
        <title>The Global Catalogue of Microorganisms (GCM) 10K type strain sequencing project: providing services to taxonomists for standard genome sequencing and annotation.</title>
        <authorList>
            <consortium name="The Broad Institute Genomics Platform"/>
            <consortium name="The Broad Institute Genome Sequencing Center for Infectious Disease"/>
            <person name="Wu L."/>
            <person name="Ma J."/>
        </authorList>
    </citation>
    <scope>NUCLEOTIDE SEQUENCE [LARGE SCALE GENOMIC DNA]</scope>
    <source>
        <strain evidence="3">JCM 30071</strain>
    </source>
</reference>
<evidence type="ECO:0000259" key="1">
    <source>
        <dbReference type="Pfam" id="PF12645"/>
    </source>
</evidence>
<proteinExistence type="predicted"/>
<comment type="caution">
    <text evidence="2">The sequence shown here is derived from an EMBL/GenBank/DDBJ whole genome shotgun (WGS) entry which is preliminary data.</text>
</comment>
<protein>
    <recommendedName>
        <fullName evidence="1">Helix-turn-helix conjugative transposon-like domain-containing protein</fullName>
    </recommendedName>
</protein>
<dbReference type="InterPro" id="IPR024760">
    <property type="entry name" value="HTH_dom_conjug_TS-like"/>
</dbReference>
<gene>
    <name evidence="2" type="ORF">GCM10007111_00540</name>
</gene>
<accession>A0ABQ2D1U5</accession>
<name>A0ABQ2D1U5_9BACI</name>